<keyword evidence="3" id="KW-1185">Reference proteome</keyword>
<name>A0ABW6AP56_9BACT</name>
<sequence>MAIDQHASNLINITVKTFNGDVTSISPLDGISLIDSWINFLKTDDQAPDSIVNSLSDLKAELQRGNLDGAQIQHILKDLTGQTSQITKSANADSKPELTTLSDALQGFSQLLYGSKKANTGGQAPMTSTVGGESSHSGTEASTVDTNDDDFSNRNGGTTSSAPTVDMDDTTGSNGGSTEERLSGDNYAGNSQGGNGDNSSLSRSSRSDTSRVEGIGVSGGTGDSDSSQSGGRSQY</sequence>
<evidence type="ECO:0000256" key="1">
    <source>
        <dbReference type="SAM" id="MobiDB-lite"/>
    </source>
</evidence>
<organism evidence="2 3">
    <name type="scientific">Spirosoma flavum</name>
    <dbReference type="NCBI Taxonomy" id="2048557"/>
    <lineage>
        <taxon>Bacteria</taxon>
        <taxon>Pseudomonadati</taxon>
        <taxon>Bacteroidota</taxon>
        <taxon>Cytophagia</taxon>
        <taxon>Cytophagales</taxon>
        <taxon>Cytophagaceae</taxon>
        <taxon>Spirosoma</taxon>
    </lineage>
</organism>
<feature type="compositionally biased region" description="Low complexity" evidence="1">
    <location>
        <begin position="223"/>
        <end position="235"/>
    </location>
</feature>
<gene>
    <name evidence="2" type="ORF">ACFS25_19280</name>
</gene>
<feature type="compositionally biased region" description="Polar residues" evidence="1">
    <location>
        <begin position="153"/>
        <end position="163"/>
    </location>
</feature>
<comment type="caution">
    <text evidence="2">The sequence shown here is derived from an EMBL/GenBank/DDBJ whole genome shotgun (WGS) entry which is preliminary data.</text>
</comment>
<proteinExistence type="predicted"/>
<dbReference type="EMBL" id="JBHUOM010000019">
    <property type="protein sequence ID" value="MFD2935933.1"/>
    <property type="molecule type" value="Genomic_DNA"/>
</dbReference>
<accession>A0ABW6AP56</accession>
<evidence type="ECO:0000313" key="3">
    <source>
        <dbReference type="Proteomes" id="UP001597512"/>
    </source>
</evidence>
<feature type="compositionally biased region" description="Polar residues" evidence="1">
    <location>
        <begin position="117"/>
        <end position="145"/>
    </location>
</feature>
<feature type="region of interest" description="Disordered" evidence="1">
    <location>
        <begin position="116"/>
        <end position="235"/>
    </location>
</feature>
<dbReference type="Proteomes" id="UP001597512">
    <property type="component" value="Unassembled WGS sequence"/>
</dbReference>
<dbReference type="RefSeq" id="WP_381504257.1">
    <property type="nucleotide sequence ID" value="NZ_JBHUOM010000019.1"/>
</dbReference>
<evidence type="ECO:0000313" key="2">
    <source>
        <dbReference type="EMBL" id="MFD2935933.1"/>
    </source>
</evidence>
<reference evidence="3" key="1">
    <citation type="journal article" date="2019" name="Int. J. Syst. Evol. Microbiol.">
        <title>The Global Catalogue of Microorganisms (GCM) 10K type strain sequencing project: providing services to taxonomists for standard genome sequencing and annotation.</title>
        <authorList>
            <consortium name="The Broad Institute Genomics Platform"/>
            <consortium name="The Broad Institute Genome Sequencing Center for Infectious Disease"/>
            <person name="Wu L."/>
            <person name="Ma J."/>
        </authorList>
    </citation>
    <scope>NUCLEOTIDE SEQUENCE [LARGE SCALE GENOMIC DNA]</scope>
    <source>
        <strain evidence="3">KCTC 52490</strain>
    </source>
</reference>
<protein>
    <submittedName>
        <fullName evidence="2">Uncharacterized protein</fullName>
    </submittedName>
</protein>